<dbReference type="InterPro" id="IPR001279">
    <property type="entry name" value="Metallo-B-lactamas"/>
</dbReference>
<dbReference type="AlphaFoldDB" id="A0A0U1PZS5"/>
<dbReference type="RefSeq" id="WP_046741716.1">
    <property type="nucleotide sequence ID" value="NZ_LBNQ01000023.1"/>
</dbReference>
<evidence type="ECO:0000256" key="3">
    <source>
        <dbReference type="ARBA" id="ARBA00006759"/>
    </source>
</evidence>
<dbReference type="Gene3D" id="3.60.15.10">
    <property type="entry name" value="Ribonuclease Z/Hydroxyacylglutathione hydrolase-like"/>
    <property type="match status" value="1"/>
</dbReference>
<feature type="binding site" evidence="7">
    <location>
        <position position="56"/>
    </location>
    <ligand>
        <name>Zn(2+)</name>
        <dbReference type="ChEBI" id="CHEBI:29105"/>
        <label>2</label>
    </ligand>
</feature>
<dbReference type="GO" id="GO:0019243">
    <property type="term" value="P:methylglyoxal catabolic process to D-lactate via S-lactoyl-glutathione"/>
    <property type="evidence" value="ECO:0007669"/>
    <property type="project" value="UniProtKB-UniRule"/>
</dbReference>
<proteinExistence type="inferred from homology"/>
<evidence type="ECO:0000313" key="10">
    <source>
        <dbReference type="Proteomes" id="UP000050580"/>
    </source>
</evidence>
<dbReference type="InterPro" id="IPR017782">
    <property type="entry name" value="Hydroxyacylglutathione_Hdrlase"/>
</dbReference>
<comment type="cofactor">
    <cofactor evidence="7">
        <name>Zn(2+)</name>
        <dbReference type="ChEBI" id="CHEBI:29105"/>
    </cofactor>
    <text evidence="7">Binds 2 Zn(2+) ions per subunit.</text>
</comment>
<dbReference type="EMBL" id="LBNQ01000023">
    <property type="protein sequence ID" value="KKW68014.1"/>
    <property type="molecule type" value="Genomic_DNA"/>
</dbReference>
<evidence type="ECO:0000256" key="4">
    <source>
        <dbReference type="ARBA" id="ARBA00022723"/>
    </source>
</evidence>
<dbReference type="SUPFAM" id="SSF56281">
    <property type="entry name" value="Metallo-hydrolase/oxidoreductase"/>
    <property type="match status" value="1"/>
</dbReference>
<dbReference type="UniPathway" id="UPA00619">
    <property type="reaction ID" value="UER00676"/>
</dbReference>
<dbReference type="Proteomes" id="UP000050580">
    <property type="component" value="Unassembled WGS sequence"/>
</dbReference>
<dbReference type="HAMAP" id="MF_01374">
    <property type="entry name" value="Glyoxalase_2"/>
    <property type="match status" value="1"/>
</dbReference>
<organism evidence="9 10">
    <name type="scientific">Lampropedia cohaerens</name>
    <dbReference type="NCBI Taxonomy" id="1610491"/>
    <lineage>
        <taxon>Bacteria</taxon>
        <taxon>Pseudomonadati</taxon>
        <taxon>Pseudomonadota</taxon>
        <taxon>Betaproteobacteria</taxon>
        <taxon>Burkholderiales</taxon>
        <taxon>Comamonadaceae</taxon>
        <taxon>Lampropedia</taxon>
    </lineage>
</organism>
<dbReference type="InterPro" id="IPR036866">
    <property type="entry name" value="RibonucZ/Hydroxyglut_hydro"/>
</dbReference>
<evidence type="ECO:0000256" key="6">
    <source>
        <dbReference type="ARBA" id="ARBA00022833"/>
    </source>
</evidence>
<feature type="binding site" evidence="7">
    <location>
        <position position="134"/>
    </location>
    <ligand>
        <name>Zn(2+)</name>
        <dbReference type="ChEBI" id="CHEBI:29105"/>
        <label>1</label>
    </ligand>
</feature>
<protein>
    <recommendedName>
        <fullName evidence="7">Hydroxyacylglutathione hydrolase</fullName>
        <ecNumber evidence="7">3.1.2.6</ecNumber>
    </recommendedName>
    <alternativeName>
        <fullName evidence="7">Glyoxalase II</fullName>
        <shortName evidence="7">Glx II</shortName>
    </alternativeName>
</protein>
<dbReference type="InterPro" id="IPR035680">
    <property type="entry name" value="Clx_II_MBL"/>
</dbReference>
<dbReference type="InterPro" id="IPR050110">
    <property type="entry name" value="Glyoxalase_II_hydrolase"/>
</dbReference>
<comment type="subunit">
    <text evidence="7">Monomer.</text>
</comment>
<feature type="binding site" evidence="7">
    <location>
        <position position="134"/>
    </location>
    <ligand>
        <name>Zn(2+)</name>
        <dbReference type="ChEBI" id="CHEBI:29105"/>
        <label>2</label>
    </ligand>
</feature>
<gene>
    <name evidence="7" type="primary">gloB</name>
    <name evidence="9" type="ORF">AAV94_07575</name>
</gene>
<comment type="similarity">
    <text evidence="3 7">Belongs to the metallo-beta-lactamase superfamily. Glyoxalase II family.</text>
</comment>
<dbReference type="Pfam" id="PF00753">
    <property type="entry name" value="Lactamase_B"/>
    <property type="match status" value="1"/>
</dbReference>
<dbReference type="CDD" id="cd07723">
    <property type="entry name" value="hydroxyacylglutathione_hydrolase_MBL-fold"/>
    <property type="match status" value="1"/>
</dbReference>
<accession>A0A0U1PZS5</accession>
<keyword evidence="10" id="KW-1185">Reference proteome</keyword>
<feature type="binding site" evidence="7">
    <location>
        <position position="172"/>
    </location>
    <ligand>
        <name>Zn(2+)</name>
        <dbReference type="ChEBI" id="CHEBI:29105"/>
        <label>2</label>
    </ligand>
</feature>
<comment type="catalytic activity">
    <reaction evidence="1 7">
        <text>an S-(2-hydroxyacyl)glutathione + H2O = a 2-hydroxy carboxylate + glutathione + H(+)</text>
        <dbReference type="Rhea" id="RHEA:21864"/>
        <dbReference type="ChEBI" id="CHEBI:15377"/>
        <dbReference type="ChEBI" id="CHEBI:15378"/>
        <dbReference type="ChEBI" id="CHEBI:57925"/>
        <dbReference type="ChEBI" id="CHEBI:58896"/>
        <dbReference type="ChEBI" id="CHEBI:71261"/>
        <dbReference type="EC" id="3.1.2.6"/>
    </reaction>
</comment>
<keyword evidence="5 7" id="KW-0378">Hydrolase</keyword>
<dbReference type="PATRIC" id="fig|1610491.3.peg.1607"/>
<dbReference type="Pfam" id="PF16123">
    <property type="entry name" value="HAGH_C"/>
    <property type="match status" value="1"/>
</dbReference>
<evidence type="ECO:0000256" key="5">
    <source>
        <dbReference type="ARBA" id="ARBA00022801"/>
    </source>
</evidence>
<comment type="function">
    <text evidence="7">Thiolesterase that catalyzes the hydrolysis of S-D-lactoyl-glutathione to form glutathione and D-lactic acid.</text>
</comment>
<keyword evidence="4 7" id="KW-0479">Metal-binding</keyword>
<keyword evidence="6 7" id="KW-0862">Zinc</keyword>
<feature type="binding site" evidence="7">
    <location>
        <position position="54"/>
    </location>
    <ligand>
        <name>Zn(2+)</name>
        <dbReference type="ChEBI" id="CHEBI:29105"/>
        <label>1</label>
    </ligand>
</feature>
<evidence type="ECO:0000259" key="8">
    <source>
        <dbReference type="SMART" id="SM00849"/>
    </source>
</evidence>
<dbReference type="NCBIfam" id="TIGR03413">
    <property type="entry name" value="GSH_gloB"/>
    <property type="match status" value="1"/>
</dbReference>
<dbReference type="OrthoDB" id="9802248at2"/>
<dbReference type="STRING" id="1610491.AAV94_07575"/>
<evidence type="ECO:0000256" key="2">
    <source>
        <dbReference type="ARBA" id="ARBA00004963"/>
    </source>
</evidence>
<name>A0A0U1PZS5_9BURK</name>
<sequence length="260" mass="27654">MYLQPLAALSDNYIWLLHDGSNALIVDPGQAEPVLHAVSERHLRVQAVLVTHHHGDHTAGLPALQQTLAVQAFGPADEAIAALDVRVRAGDRVQALGLDWQVLAVPGHTAGHIAFFHPSVPLQTGTAPVLFCGDTLFAAGCGRIFEGTAAQMLASLEGLATLPDATLVCCGHEYTVSNLRFAAAVEPDNVAVSQARARALALRADGLPTVPTTLADERAVNPFLRSRLPGVRRAVAQWLGHAPADDAGWFAALREWKNVF</sequence>
<evidence type="ECO:0000256" key="7">
    <source>
        <dbReference type="HAMAP-Rule" id="MF_01374"/>
    </source>
</evidence>
<feature type="binding site" evidence="7">
    <location>
        <position position="108"/>
    </location>
    <ligand>
        <name>Zn(2+)</name>
        <dbReference type="ChEBI" id="CHEBI:29105"/>
        <label>1</label>
    </ligand>
</feature>
<dbReference type="InterPro" id="IPR032282">
    <property type="entry name" value="HAGH_C"/>
</dbReference>
<feature type="binding site" evidence="7">
    <location>
        <position position="57"/>
    </location>
    <ligand>
        <name>Zn(2+)</name>
        <dbReference type="ChEBI" id="CHEBI:29105"/>
        <label>2</label>
    </ligand>
</feature>
<dbReference type="GO" id="GO:0004416">
    <property type="term" value="F:hydroxyacylglutathione hydrolase activity"/>
    <property type="evidence" value="ECO:0007669"/>
    <property type="project" value="UniProtKB-UniRule"/>
</dbReference>
<evidence type="ECO:0000256" key="1">
    <source>
        <dbReference type="ARBA" id="ARBA00001623"/>
    </source>
</evidence>
<dbReference type="GO" id="GO:0046872">
    <property type="term" value="F:metal ion binding"/>
    <property type="evidence" value="ECO:0007669"/>
    <property type="project" value="UniProtKB-KW"/>
</dbReference>
<comment type="pathway">
    <text evidence="2 7">Secondary metabolite metabolism; methylglyoxal degradation; (R)-lactate from methylglyoxal: step 2/2.</text>
</comment>
<comment type="caution">
    <text evidence="9">The sequence shown here is derived from an EMBL/GenBank/DDBJ whole genome shotgun (WGS) entry which is preliminary data.</text>
</comment>
<dbReference type="PANTHER" id="PTHR43705:SF1">
    <property type="entry name" value="HYDROXYACYLGLUTATHIONE HYDROLASE GLOB"/>
    <property type="match status" value="1"/>
</dbReference>
<feature type="binding site" evidence="7">
    <location>
        <position position="52"/>
    </location>
    <ligand>
        <name>Zn(2+)</name>
        <dbReference type="ChEBI" id="CHEBI:29105"/>
        <label>1</label>
    </ligand>
</feature>
<evidence type="ECO:0000313" key="9">
    <source>
        <dbReference type="EMBL" id="KKW68014.1"/>
    </source>
</evidence>
<feature type="domain" description="Metallo-beta-lactamase" evidence="8">
    <location>
        <begin position="11"/>
        <end position="172"/>
    </location>
</feature>
<dbReference type="EC" id="3.1.2.6" evidence="7"/>
<reference evidence="9 10" key="1">
    <citation type="submission" date="2015-05" db="EMBL/GenBank/DDBJ databases">
        <title>Draft genome sequence of Lampropedia sp. CT6, isolated from the microbial mat of a hot water spring, located at Manikaran, India.</title>
        <authorList>
            <person name="Tripathi C."/>
            <person name="Rani P."/>
            <person name="Mahato N.K."/>
            <person name="Lal R."/>
        </authorList>
    </citation>
    <scope>NUCLEOTIDE SEQUENCE [LARGE SCALE GENOMIC DNA]</scope>
    <source>
        <strain evidence="9 10">CT6</strain>
    </source>
</reference>
<dbReference type="PIRSF" id="PIRSF005457">
    <property type="entry name" value="Glx"/>
    <property type="match status" value="1"/>
</dbReference>
<dbReference type="SMART" id="SM00849">
    <property type="entry name" value="Lactamase_B"/>
    <property type="match status" value="1"/>
</dbReference>
<dbReference type="PANTHER" id="PTHR43705">
    <property type="entry name" value="HYDROXYACYLGLUTATHIONE HYDROLASE"/>
    <property type="match status" value="1"/>
</dbReference>